<comment type="caution">
    <text evidence="5">The sequence shown here is derived from an EMBL/GenBank/DDBJ whole genome shotgun (WGS) entry which is preliminary data.</text>
</comment>
<evidence type="ECO:0000256" key="4">
    <source>
        <dbReference type="PROSITE-ProRule" id="PRU00489"/>
    </source>
</evidence>
<keyword evidence="6" id="KW-1185">Reference proteome</keyword>
<dbReference type="Proteomes" id="UP001564657">
    <property type="component" value="Unassembled WGS sequence"/>
</dbReference>
<evidence type="ECO:0000256" key="2">
    <source>
        <dbReference type="ARBA" id="ARBA00022679"/>
    </source>
</evidence>
<dbReference type="InterPro" id="IPR029063">
    <property type="entry name" value="SAM-dependent_MTases_sf"/>
</dbReference>
<dbReference type="Pfam" id="PF05063">
    <property type="entry name" value="MT-A70"/>
    <property type="match status" value="1"/>
</dbReference>
<evidence type="ECO:0000256" key="3">
    <source>
        <dbReference type="ARBA" id="ARBA00022691"/>
    </source>
</evidence>
<dbReference type="InterPro" id="IPR002052">
    <property type="entry name" value="DNA_methylase_N6_adenine_CS"/>
</dbReference>
<dbReference type="GO" id="GO:0008168">
    <property type="term" value="F:methyltransferase activity"/>
    <property type="evidence" value="ECO:0007669"/>
    <property type="project" value="UniProtKB-KW"/>
</dbReference>
<accession>A0ABV4BV12</accession>
<dbReference type="PANTHER" id="PTHR12829">
    <property type="entry name" value="N6-ADENOSINE-METHYLTRANSFERASE"/>
    <property type="match status" value="1"/>
</dbReference>
<sequence>MGKYQVIYTDPPWSYRQQGKTARGIAANHYSTMSTEDICNLPVRDIATDTSVLFIWSTFPNIREAFKVIDAWDFIYKTAAFVWIKKNKRNKDTNFWGMGAYTRANAEVCLLAVSKGTKPGKQILRHDIHQIIEAPVMLHSEKPREARDRIEMLFGDVPRIELFAREKALGWDALGYEIDEMDIRESIKKIGGNI</sequence>
<dbReference type="PANTHER" id="PTHR12829:SF7">
    <property type="entry name" value="N6-ADENOSINE-METHYLTRANSFERASE CATALYTIC SUBUNIT"/>
    <property type="match status" value="1"/>
</dbReference>
<evidence type="ECO:0000313" key="6">
    <source>
        <dbReference type="Proteomes" id="UP001564657"/>
    </source>
</evidence>
<keyword evidence="3" id="KW-0949">S-adenosyl-L-methionine</keyword>
<dbReference type="EMBL" id="JBGEWD010000021">
    <property type="protein sequence ID" value="MEY8001576.1"/>
    <property type="molecule type" value="Genomic_DNA"/>
</dbReference>
<reference evidence="5 6" key="1">
    <citation type="submission" date="2024-08" db="EMBL/GenBank/DDBJ databases">
        <title>Clostridium lapicellarii sp. nov., and Clostridium renhuaiense sp. nov., two species isolated from the mud in a fermentation cellar used for producing sauce-flavour Chinese liquors.</title>
        <authorList>
            <person name="Yang F."/>
            <person name="Wang H."/>
            <person name="Chen L.Q."/>
            <person name="Zhou N."/>
            <person name="Lu J.J."/>
            <person name="Pu X.X."/>
            <person name="Wan B."/>
            <person name="Wang L."/>
            <person name="Liu S.J."/>
        </authorList>
    </citation>
    <scope>NUCLEOTIDE SEQUENCE [LARGE SCALE GENOMIC DNA]</scope>
    <source>
        <strain evidence="5 6">MT-5</strain>
    </source>
</reference>
<keyword evidence="1 5" id="KW-0489">Methyltransferase</keyword>
<dbReference type="RefSeq" id="WP_369705469.1">
    <property type="nucleotide sequence ID" value="NZ_JBGEWD010000021.1"/>
</dbReference>
<protein>
    <submittedName>
        <fullName evidence="5">MT-A70 family methyltransferase</fullName>
    </submittedName>
</protein>
<dbReference type="InterPro" id="IPR007757">
    <property type="entry name" value="MT-A70-like"/>
</dbReference>
<dbReference type="Gene3D" id="3.40.50.150">
    <property type="entry name" value="Vaccinia Virus protein VP39"/>
    <property type="match status" value="1"/>
</dbReference>
<gene>
    <name evidence="5" type="ORF">AB8U03_15510</name>
</gene>
<evidence type="ECO:0000256" key="1">
    <source>
        <dbReference type="ARBA" id="ARBA00022603"/>
    </source>
</evidence>
<dbReference type="GO" id="GO:0032259">
    <property type="term" value="P:methylation"/>
    <property type="evidence" value="ECO:0007669"/>
    <property type="project" value="UniProtKB-KW"/>
</dbReference>
<dbReference type="PROSITE" id="PS51143">
    <property type="entry name" value="MT_A70"/>
    <property type="match status" value="1"/>
</dbReference>
<name>A0ABV4BV12_9CLOT</name>
<evidence type="ECO:0000313" key="5">
    <source>
        <dbReference type="EMBL" id="MEY8001576.1"/>
    </source>
</evidence>
<organism evidence="5 6">
    <name type="scientific">Clostridium moutaii</name>
    <dbReference type="NCBI Taxonomy" id="3240932"/>
    <lineage>
        <taxon>Bacteria</taxon>
        <taxon>Bacillati</taxon>
        <taxon>Bacillota</taxon>
        <taxon>Clostridia</taxon>
        <taxon>Eubacteriales</taxon>
        <taxon>Clostridiaceae</taxon>
        <taxon>Clostridium</taxon>
    </lineage>
</organism>
<comment type="similarity">
    <text evidence="4">Belongs to the MT-A70-like family.</text>
</comment>
<dbReference type="PROSITE" id="PS00092">
    <property type="entry name" value="N6_MTASE"/>
    <property type="match status" value="1"/>
</dbReference>
<proteinExistence type="inferred from homology"/>
<keyword evidence="2" id="KW-0808">Transferase</keyword>
<dbReference type="SUPFAM" id="SSF53335">
    <property type="entry name" value="S-adenosyl-L-methionine-dependent methyltransferases"/>
    <property type="match status" value="1"/>
</dbReference>